<accession>A0AAU7D3A3</accession>
<keyword evidence="8" id="KW-0413">Isomerase</keyword>
<feature type="domain" description="Helicase ATP-binding" evidence="10">
    <location>
        <begin position="49"/>
        <end position="241"/>
    </location>
</feature>
<dbReference type="InterPro" id="IPR055367">
    <property type="entry name" value="WH4_Lhr"/>
</dbReference>
<evidence type="ECO:0000256" key="4">
    <source>
        <dbReference type="ARBA" id="ARBA00022806"/>
    </source>
</evidence>
<evidence type="ECO:0000256" key="5">
    <source>
        <dbReference type="ARBA" id="ARBA00022840"/>
    </source>
</evidence>
<dbReference type="InterPro" id="IPR052511">
    <property type="entry name" value="ATP-dep_Helicase"/>
</dbReference>
<dbReference type="InterPro" id="IPR055369">
    <property type="entry name" value="WH2_Lhr"/>
</dbReference>
<dbReference type="InterPro" id="IPR011545">
    <property type="entry name" value="DEAD/DEAH_box_helicase_dom"/>
</dbReference>
<dbReference type="GO" id="GO:0005524">
    <property type="term" value="F:ATP binding"/>
    <property type="evidence" value="ECO:0007669"/>
    <property type="project" value="UniProtKB-KW"/>
</dbReference>
<dbReference type="PROSITE" id="PS51194">
    <property type="entry name" value="HELICASE_CTER"/>
    <property type="match status" value="1"/>
</dbReference>
<keyword evidence="6" id="KW-0238">DNA-binding</keyword>
<evidence type="ECO:0000259" key="10">
    <source>
        <dbReference type="PROSITE" id="PS51192"/>
    </source>
</evidence>
<organism evidence="12">
    <name type="scientific">Edaphobacter paludis</name>
    <dbReference type="NCBI Taxonomy" id="3035702"/>
    <lineage>
        <taxon>Bacteria</taxon>
        <taxon>Pseudomonadati</taxon>
        <taxon>Acidobacteriota</taxon>
        <taxon>Terriglobia</taxon>
        <taxon>Terriglobales</taxon>
        <taxon>Acidobacteriaceae</taxon>
        <taxon>Edaphobacter</taxon>
    </lineage>
</organism>
<keyword evidence="2" id="KW-0227">DNA damage</keyword>
<dbReference type="SUPFAM" id="SSF52540">
    <property type="entry name" value="P-loop containing nucleoside triphosphate hydrolases"/>
    <property type="match status" value="1"/>
</dbReference>
<dbReference type="SMART" id="SM00382">
    <property type="entry name" value="AAA"/>
    <property type="match status" value="1"/>
</dbReference>
<feature type="domain" description="Helicase C-terminal" evidence="11">
    <location>
        <begin position="327"/>
        <end position="487"/>
    </location>
</feature>
<sequence>MPRASSNSKKVGVATPSSADAALSLFHPITAKWFRAVFEAPTAPQIEGWPAIARGESTLILAPTGTGKTLTAFLWCLDRLMLRTAADAARGCRVVYLSPLKALAADVERNLRSPLAGIANMAKREGVEVRIPEISVRTGDTPQKERARFRRHPGEILITTPESLYLLLTSEAGESLRTVETVIVDEIHALVPSKRGAHMAVSLERLEALTGRRLQRIGLSATQRPLEEVARFLGGAEGQGSVTDTVTEEPLANVLMDAASDDGVKADVGVNAPRYRPVTVVNAGARKVLELKVEVPVEDMARLGEIEEQPSGPASQGPKRTSIWQSIYPRLLEIIQGRTSTLIFVNARRVAERLAGALNDLAGEAIARAHHGSLAAAQRSEIEEMLKAGKIKALIATSSLELGIDMGAIDLVIQIEAPPSVASGMQRIGRAGHQVGAPSHGIIFPKYRADLIACAAVTRAMHEGHVESTRFLRNPLDVLAQQMVAVIAHPPLGVADAERRTAHKSEEEESPGISYEALFALMRSAAPFAGLSRSVFNGVLDMLAGRYPSDEFAELRPRVTWDRTRNWITPRAGVKRIAILNGGTIPDRGTYGVFLAGERSKPVRVGELDEEMVFETKPGEVFTLGASAWRIEEITHDRVLVLPAPGEAGKMPFWHGDRAGRPLEFGRRIGALVRELRETPRSVAITRLTQEHDLEAGAAENVLRYLADQELATTVVPDDRNIVIERVRDELGDWRVCVLTPFGSRIHAPWAMAATAKIRAHGGPAVETMWSEDGFVLRFPETEEAPAIEPILLAPEEAAELVLQQLGSTALFAAKFRESAARALLLPRRRMDGRTPLWQQRKRSYDLLSVASRYPSFPILLEAYRECLRDVFDMPALMETLRLMANRSVRVYTVDSRTPSPFASALLFSYVANYIYDGDAPLAERRAQALSIDQDQLRELMGDADLRELLDANAIEETEEQLQCIVENYKARTMDGVHDLLLRLGDLTRDELRARCVSDAVAESVTKLMRARRVLEVQFAGAKRLIAVEDAARYRDALGVPLPPGLPTAFLEAAPEAVVDLLRRYARTHGPFTSHDAAGRFDLPVESVDAVLQRLVQTGRVVEGGFRPGGIHREWCDNEVLRTIRRKSLAQLRKEVEPVEQRTLARLLTRWQGVVQPRRGLDALLDVIENLQGAPLPASILETEILPTRLLGYKPADLDTLIAAGEVVWVGLDPIGERDGRIGLYLAEKLPGLWNAGNQEQGTAISERAEKVIAYLRERGASFFQDLHDGVGGGYPGETLDALWELVWKGLVTNDGMAALRAYCERPATSARKQRRVHQQTGFRSRRTTPPTAQGRWALQSAAFVADWSATAWSHAMAQQLLTRYGVVFRETAHAENLPGGFSAIYDVMKALEESGKIRRGYFAADLGATQFALPAAVDLLRSLRVQQEPERSEMLQLAATDPANPYGALLRWPAPPDAGSSLTRSVGAQVILCNGELVAYLRRGNPNVQAFLPEEEPQRSHVMRSLAEFLVKRVQALEDENSRAGMLIAMVNGIAVAEHPMARALLDAGFAAGAMGFNVRRGLPHLPGVRGDARANA</sequence>
<keyword evidence="5" id="KW-0067">ATP-binding</keyword>
<dbReference type="GO" id="GO:0016887">
    <property type="term" value="F:ATP hydrolysis activity"/>
    <property type="evidence" value="ECO:0007669"/>
    <property type="project" value="TreeGrafter"/>
</dbReference>
<dbReference type="GO" id="GO:0003677">
    <property type="term" value="F:DNA binding"/>
    <property type="evidence" value="ECO:0007669"/>
    <property type="project" value="UniProtKB-KW"/>
</dbReference>
<dbReference type="Pfam" id="PF23235">
    <property type="entry name" value="WHD_3rd_Lhr"/>
    <property type="match status" value="1"/>
</dbReference>
<dbReference type="Pfam" id="PF00271">
    <property type="entry name" value="Helicase_C"/>
    <property type="match status" value="1"/>
</dbReference>
<dbReference type="EMBL" id="CP121195">
    <property type="protein sequence ID" value="XBH11820.1"/>
    <property type="molecule type" value="Genomic_DNA"/>
</dbReference>
<dbReference type="Pfam" id="PF23236">
    <property type="entry name" value="WHD_2nd_Lhr"/>
    <property type="match status" value="1"/>
</dbReference>
<dbReference type="PANTHER" id="PTHR47962:SF5">
    <property type="entry name" value="ATP-DEPENDENT HELICASE LHR-RELATED"/>
    <property type="match status" value="1"/>
</dbReference>
<keyword evidence="4" id="KW-0347">Helicase</keyword>
<dbReference type="EMBL" id="CP121194">
    <property type="protein sequence ID" value="XBH11755.1"/>
    <property type="molecule type" value="Genomic_DNA"/>
</dbReference>
<evidence type="ECO:0000313" key="13">
    <source>
        <dbReference type="EMBL" id="XBH11820.1"/>
    </source>
</evidence>
<dbReference type="Pfam" id="PF00270">
    <property type="entry name" value="DEAD"/>
    <property type="match status" value="1"/>
</dbReference>
<reference evidence="12" key="1">
    <citation type="submission" date="2023-03" db="EMBL/GenBank/DDBJ databases">
        <title>Edaphobacter sp.</title>
        <authorList>
            <person name="Huber K.J."/>
            <person name="Papendorf J."/>
            <person name="Pilke C."/>
            <person name="Bunk B."/>
            <person name="Sproeer C."/>
            <person name="Pester M."/>
        </authorList>
    </citation>
    <scope>NUCLEOTIDE SEQUENCE</scope>
    <source>
        <strain evidence="12">DSM 109919</strain>
        <strain evidence="13">DSM 109920</strain>
    </source>
</reference>
<evidence type="ECO:0000256" key="8">
    <source>
        <dbReference type="ARBA" id="ARBA00023235"/>
    </source>
</evidence>
<evidence type="ECO:0000313" key="12">
    <source>
        <dbReference type="EMBL" id="XBH11755.1"/>
    </source>
</evidence>
<dbReference type="PROSITE" id="PS51192">
    <property type="entry name" value="HELICASE_ATP_BIND_1"/>
    <property type="match status" value="1"/>
</dbReference>
<dbReference type="Pfam" id="PF08494">
    <property type="entry name" value="DEAD_assoc"/>
    <property type="match status" value="1"/>
</dbReference>
<dbReference type="GO" id="GO:0006281">
    <property type="term" value="P:DNA repair"/>
    <property type="evidence" value="ECO:0007669"/>
    <property type="project" value="UniProtKB-KW"/>
</dbReference>
<dbReference type="RefSeq" id="WP_348269238.1">
    <property type="nucleotide sequence ID" value="NZ_CP121194.1"/>
</dbReference>
<dbReference type="KEGG" id="epl:P4G45_08365"/>
<dbReference type="InterPro" id="IPR013701">
    <property type="entry name" value="Lhr-like_DEAD/DEAH_assoc"/>
</dbReference>
<proteinExistence type="predicted"/>
<dbReference type="Gene3D" id="3.40.50.300">
    <property type="entry name" value="P-loop containing nucleotide triphosphate hydrolases"/>
    <property type="match status" value="2"/>
</dbReference>
<dbReference type="GO" id="GO:0004386">
    <property type="term" value="F:helicase activity"/>
    <property type="evidence" value="ECO:0007669"/>
    <property type="project" value="UniProtKB-KW"/>
</dbReference>
<dbReference type="CDD" id="cd18796">
    <property type="entry name" value="SF2_C_LHR"/>
    <property type="match status" value="1"/>
</dbReference>
<evidence type="ECO:0000256" key="1">
    <source>
        <dbReference type="ARBA" id="ARBA00022741"/>
    </source>
</evidence>
<protein>
    <submittedName>
        <fullName evidence="12">Crosslink repair DNA glycosylase YcaQ family protein</fullName>
    </submittedName>
</protein>
<feature type="region of interest" description="Disordered" evidence="9">
    <location>
        <begin position="1311"/>
        <end position="1331"/>
    </location>
</feature>
<dbReference type="InterPro" id="IPR027417">
    <property type="entry name" value="P-loop_NTPase"/>
</dbReference>
<evidence type="ECO:0000256" key="9">
    <source>
        <dbReference type="SAM" id="MobiDB-lite"/>
    </source>
</evidence>
<feature type="compositionally biased region" description="Polar residues" evidence="9">
    <location>
        <begin position="1319"/>
        <end position="1331"/>
    </location>
</feature>
<evidence type="ECO:0000256" key="6">
    <source>
        <dbReference type="ARBA" id="ARBA00023125"/>
    </source>
</evidence>
<gene>
    <name evidence="12" type="ORF">P4G45_08365</name>
    <name evidence="13" type="ORF">P8936_08830</name>
</gene>
<dbReference type="Pfam" id="PF23234">
    <property type="entry name" value="WHD_4th_Lhr"/>
    <property type="match status" value="1"/>
</dbReference>
<keyword evidence="7" id="KW-0234">DNA repair</keyword>
<dbReference type="Pfam" id="PF19306">
    <property type="entry name" value="WHD_Lhr"/>
    <property type="match status" value="1"/>
</dbReference>
<dbReference type="InterPro" id="IPR001650">
    <property type="entry name" value="Helicase_C-like"/>
</dbReference>
<dbReference type="InterPro" id="IPR014001">
    <property type="entry name" value="Helicase_ATP-bd"/>
</dbReference>
<evidence type="ECO:0000256" key="7">
    <source>
        <dbReference type="ARBA" id="ARBA00023204"/>
    </source>
</evidence>
<dbReference type="InterPro" id="IPR003593">
    <property type="entry name" value="AAA+_ATPase"/>
</dbReference>
<dbReference type="SMART" id="SM00490">
    <property type="entry name" value="HELICc"/>
    <property type="match status" value="1"/>
</dbReference>
<accession>A0AAU7D2J7</accession>
<evidence type="ECO:0000259" key="11">
    <source>
        <dbReference type="PROSITE" id="PS51194"/>
    </source>
</evidence>
<dbReference type="PANTHER" id="PTHR47962">
    <property type="entry name" value="ATP-DEPENDENT HELICASE LHR-RELATED-RELATED"/>
    <property type="match status" value="1"/>
</dbReference>
<dbReference type="SMART" id="SM00487">
    <property type="entry name" value="DEXDc"/>
    <property type="match status" value="1"/>
</dbReference>
<evidence type="ECO:0000256" key="3">
    <source>
        <dbReference type="ARBA" id="ARBA00022801"/>
    </source>
</evidence>
<name>A0AAU7D2J7_9BACT</name>
<keyword evidence="1" id="KW-0547">Nucleotide-binding</keyword>
<keyword evidence="3" id="KW-0378">Hydrolase</keyword>
<dbReference type="InterPro" id="IPR045628">
    <property type="entry name" value="Lhr_WH_dom"/>
</dbReference>
<dbReference type="InterPro" id="IPR055368">
    <property type="entry name" value="WH3_Lhr"/>
</dbReference>
<evidence type="ECO:0000256" key="2">
    <source>
        <dbReference type="ARBA" id="ARBA00022763"/>
    </source>
</evidence>